<dbReference type="InterPro" id="IPR013057">
    <property type="entry name" value="AA_transpt_TM"/>
</dbReference>
<dbReference type="AlphaFoldDB" id="A9JS21"/>
<evidence type="ECO:0000256" key="4">
    <source>
        <dbReference type="ARBA" id="ARBA00022554"/>
    </source>
</evidence>
<dbReference type="PANTHER" id="PTHR22950:SF678">
    <property type="entry name" value="VACUOLAR AMINO ACID TRANSPORTER 5-RELATED"/>
    <property type="match status" value="1"/>
</dbReference>
<dbReference type="GO" id="GO:0061459">
    <property type="term" value="F:L-arginine transmembrane transporter activity"/>
    <property type="evidence" value="ECO:0007669"/>
    <property type="project" value="TreeGrafter"/>
</dbReference>
<keyword evidence="4" id="KW-0926">Vacuole</keyword>
<feature type="transmembrane region" description="Helical" evidence="9">
    <location>
        <begin position="324"/>
        <end position="344"/>
    </location>
</feature>
<feature type="transmembrane region" description="Helical" evidence="9">
    <location>
        <begin position="250"/>
        <end position="272"/>
    </location>
</feature>
<dbReference type="EMBL" id="BC155884">
    <property type="protein sequence ID" value="AAI55885.1"/>
    <property type="molecule type" value="mRNA"/>
</dbReference>
<feature type="transmembrane region" description="Helical" evidence="9">
    <location>
        <begin position="368"/>
        <end position="387"/>
    </location>
</feature>
<organism evidence="11">
    <name type="scientific">Xenopus laevis</name>
    <name type="common">African clawed frog</name>
    <dbReference type="NCBI Taxonomy" id="8355"/>
    <lineage>
        <taxon>Eukaryota</taxon>
        <taxon>Metazoa</taxon>
        <taxon>Chordata</taxon>
        <taxon>Craniata</taxon>
        <taxon>Vertebrata</taxon>
        <taxon>Euteleostomi</taxon>
        <taxon>Amphibia</taxon>
        <taxon>Batrachia</taxon>
        <taxon>Anura</taxon>
        <taxon>Pipoidea</taxon>
        <taxon>Pipidae</taxon>
        <taxon>Xenopodinae</taxon>
        <taxon>Xenopus</taxon>
        <taxon>Xenopus</taxon>
    </lineage>
</organism>
<reference evidence="11" key="1">
    <citation type="submission" date="2007-12" db="EMBL/GenBank/DDBJ databases">
        <authorList>
            <consortium name="NIH - Xenopus Gene Collection (XGC) project"/>
        </authorList>
    </citation>
    <scope>NUCLEOTIDE SEQUENCE [LARGE SCALE MRNA]</scope>
    <source>
        <tissue evidence="11">Intestine</tissue>
    </source>
</reference>
<dbReference type="GeneID" id="100127288"/>
<dbReference type="GO" id="GO:0015189">
    <property type="term" value="F:L-lysine transmembrane transporter activity"/>
    <property type="evidence" value="ECO:0007669"/>
    <property type="project" value="TreeGrafter"/>
</dbReference>
<keyword evidence="6" id="KW-0029">Amino-acid transport</keyword>
<feature type="transmembrane region" description="Helical" evidence="9">
    <location>
        <begin position="393"/>
        <end position="416"/>
    </location>
</feature>
<evidence type="ECO:0000256" key="9">
    <source>
        <dbReference type="SAM" id="Phobius"/>
    </source>
</evidence>
<accession>A9JS21</accession>
<feature type="transmembrane region" description="Helical" evidence="9">
    <location>
        <begin position="173"/>
        <end position="191"/>
    </location>
</feature>
<dbReference type="GO" id="GO:0015194">
    <property type="term" value="F:L-serine transmembrane transporter activity"/>
    <property type="evidence" value="ECO:0007669"/>
    <property type="project" value="TreeGrafter"/>
</dbReference>
<protein>
    <submittedName>
        <fullName evidence="11">LOC100127288 protein</fullName>
    </submittedName>
</protein>
<evidence type="ECO:0000256" key="6">
    <source>
        <dbReference type="ARBA" id="ARBA00022970"/>
    </source>
</evidence>
<comment type="similarity">
    <text evidence="2">Belongs to the amino acid/polyamine transporter 2 family.</text>
</comment>
<keyword evidence="7 9" id="KW-1133">Transmembrane helix</keyword>
<evidence type="ECO:0000256" key="2">
    <source>
        <dbReference type="ARBA" id="ARBA00008066"/>
    </source>
</evidence>
<evidence type="ECO:0000256" key="5">
    <source>
        <dbReference type="ARBA" id="ARBA00022692"/>
    </source>
</evidence>
<evidence type="ECO:0000256" key="8">
    <source>
        <dbReference type="ARBA" id="ARBA00023136"/>
    </source>
</evidence>
<feature type="transmembrane region" description="Helical" evidence="9">
    <location>
        <begin position="196"/>
        <end position="218"/>
    </location>
</feature>
<dbReference type="GO" id="GO:0005290">
    <property type="term" value="F:L-histidine transmembrane transporter activity"/>
    <property type="evidence" value="ECO:0007669"/>
    <property type="project" value="TreeGrafter"/>
</dbReference>
<comment type="subcellular location">
    <subcellularLocation>
        <location evidence="1">Vacuole membrane</location>
        <topology evidence="1">Multi-pass membrane protein</topology>
    </subcellularLocation>
</comment>
<dbReference type="GO" id="GO:0005313">
    <property type="term" value="F:L-glutamate transmembrane transporter activity"/>
    <property type="evidence" value="ECO:0007669"/>
    <property type="project" value="TreeGrafter"/>
</dbReference>
<dbReference type="GO" id="GO:0005774">
    <property type="term" value="C:vacuolar membrane"/>
    <property type="evidence" value="ECO:0007669"/>
    <property type="project" value="UniProtKB-SubCell"/>
</dbReference>
<keyword evidence="5 9" id="KW-0812">Transmembrane</keyword>
<keyword evidence="8 9" id="KW-0472">Membrane</keyword>
<dbReference type="Pfam" id="PF01490">
    <property type="entry name" value="Aa_trans"/>
    <property type="match status" value="1"/>
</dbReference>
<keyword evidence="3" id="KW-0813">Transport</keyword>
<proteinExistence type="evidence at transcript level"/>
<feature type="transmembrane region" description="Helical" evidence="9">
    <location>
        <begin position="78"/>
        <end position="102"/>
    </location>
</feature>
<evidence type="ECO:0000313" key="11">
    <source>
        <dbReference type="EMBL" id="AAI55885.1"/>
    </source>
</evidence>
<feature type="transmembrane region" description="Helical" evidence="9">
    <location>
        <begin position="428"/>
        <end position="449"/>
    </location>
</feature>
<name>A9JS21_XENLA</name>
<evidence type="ECO:0000259" key="10">
    <source>
        <dbReference type="Pfam" id="PF01490"/>
    </source>
</evidence>
<feature type="domain" description="Amino acid transporter transmembrane" evidence="10">
    <location>
        <begin position="49"/>
        <end position="450"/>
    </location>
</feature>
<gene>
    <name evidence="11" type="primary">LOC100127288</name>
</gene>
<evidence type="ECO:0000256" key="3">
    <source>
        <dbReference type="ARBA" id="ARBA00022448"/>
    </source>
</evidence>
<evidence type="ECO:0000256" key="1">
    <source>
        <dbReference type="ARBA" id="ARBA00004128"/>
    </source>
</evidence>
<dbReference type="RefSeq" id="NP_001106329.1">
    <property type="nucleotide sequence ID" value="NM_001112858.1"/>
</dbReference>
<sequence>MAGAPAESTLSMTHLDKKSTNDLDNLSIEDGINGMDEDGILPGDSHVRGSGMFGTVSNLVNTIIGSGVLALPSCAAKVGWLLAVIFMVLSAGITWVGLHFLTACAHRLGGTKTSFGAAAAKSYPWMIVVVDFCVFAVTFGVCVAYMTIAASILPMSVKQFAPTLEPESFILQNWVWLLIAWVLFAMPLSMLKSVKILGYTSAIAVLCVLYTTVIVIVYSTGLLDPCDKPIADGMTCKGEIVAISANASGILTSIPVFLTAFCCAPSVFNIYNDIKKPSTKRLDVATISTMAICTALYLIIAMCGYFTYGGNVAGNILDSFPVEIWATIARIGTAFVVTVSYPLLMHPARDAVVHAITVATGGKASGNVLFYTVAAILNVAALGLAYFNVPLDLILSITGSIGVVNLSLTIPFIFYYKMFEDINGFKRMICIPGAVLGLAASVVCAYYSIAPLFA</sequence>
<feature type="transmembrane region" description="Helical" evidence="9">
    <location>
        <begin position="284"/>
        <end position="308"/>
    </location>
</feature>
<feature type="transmembrane region" description="Helical" evidence="9">
    <location>
        <begin position="123"/>
        <end position="153"/>
    </location>
</feature>
<evidence type="ECO:0000256" key="7">
    <source>
        <dbReference type="ARBA" id="ARBA00022989"/>
    </source>
</evidence>
<dbReference type="PANTHER" id="PTHR22950">
    <property type="entry name" value="AMINO ACID TRANSPORTER"/>
    <property type="match status" value="1"/>
</dbReference>
<dbReference type="Gene3D" id="1.20.1740.10">
    <property type="entry name" value="Amino acid/polyamine transporter I"/>
    <property type="match status" value="1"/>
</dbReference>
<dbReference type="GO" id="GO:0005302">
    <property type="term" value="F:L-tyrosine transmembrane transporter activity"/>
    <property type="evidence" value="ECO:0007669"/>
    <property type="project" value="TreeGrafter"/>
</dbReference>